<sequence length="113" mass="12889">MGRFSWLTEASNSSARLVSNDEEDVSFHTSRDLSVGIPSRWYCGFLNPLKMIDHTNEHPGGCSLAARIIRLRHVFAQVKKQLLEIRRFRRVEVTTVDTVNAELVCLFSYSVFG</sequence>
<organism evidence="1 2">
    <name type="scientific">Microthlaspi erraticum</name>
    <dbReference type="NCBI Taxonomy" id="1685480"/>
    <lineage>
        <taxon>Eukaryota</taxon>
        <taxon>Viridiplantae</taxon>
        <taxon>Streptophyta</taxon>
        <taxon>Embryophyta</taxon>
        <taxon>Tracheophyta</taxon>
        <taxon>Spermatophyta</taxon>
        <taxon>Magnoliopsida</taxon>
        <taxon>eudicotyledons</taxon>
        <taxon>Gunneridae</taxon>
        <taxon>Pentapetalae</taxon>
        <taxon>rosids</taxon>
        <taxon>malvids</taxon>
        <taxon>Brassicales</taxon>
        <taxon>Brassicaceae</taxon>
        <taxon>Coluteocarpeae</taxon>
        <taxon>Microthlaspi</taxon>
    </lineage>
</organism>
<name>A0A6D2J9V4_9BRAS</name>
<proteinExistence type="predicted"/>
<protein>
    <submittedName>
        <fullName evidence="1">Uncharacterized protein</fullName>
    </submittedName>
</protein>
<keyword evidence="2" id="KW-1185">Reference proteome</keyword>
<accession>A0A6D2J9V4</accession>
<evidence type="ECO:0000313" key="1">
    <source>
        <dbReference type="EMBL" id="CAA7036541.1"/>
    </source>
</evidence>
<evidence type="ECO:0000313" key="2">
    <source>
        <dbReference type="Proteomes" id="UP000467841"/>
    </source>
</evidence>
<dbReference type="Proteomes" id="UP000467841">
    <property type="component" value="Unassembled WGS sequence"/>
</dbReference>
<reference evidence="1" key="1">
    <citation type="submission" date="2020-01" db="EMBL/GenBank/DDBJ databases">
        <authorList>
            <person name="Mishra B."/>
        </authorList>
    </citation>
    <scope>NUCLEOTIDE SEQUENCE [LARGE SCALE GENOMIC DNA]</scope>
</reference>
<dbReference type="EMBL" id="CACVBM020001163">
    <property type="protein sequence ID" value="CAA7036541.1"/>
    <property type="molecule type" value="Genomic_DNA"/>
</dbReference>
<gene>
    <name evidence="1" type="ORF">MERR_LOCUS23776</name>
</gene>
<comment type="caution">
    <text evidence="1">The sequence shown here is derived from an EMBL/GenBank/DDBJ whole genome shotgun (WGS) entry which is preliminary data.</text>
</comment>
<dbReference type="AlphaFoldDB" id="A0A6D2J9V4"/>